<dbReference type="Proteomes" id="UP000660380">
    <property type="component" value="Unassembled WGS sequence"/>
</dbReference>
<gene>
    <name evidence="1" type="ORF">H6G81_24540</name>
</gene>
<organism evidence="1 2">
    <name type="scientific">Scytonema hofmannii FACHB-248</name>
    <dbReference type="NCBI Taxonomy" id="1842502"/>
    <lineage>
        <taxon>Bacteria</taxon>
        <taxon>Bacillati</taxon>
        <taxon>Cyanobacteriota</taxon>
        <taxon>Cyanophyceae</taxon>
        <taxon>Nostocales</taxon>
        <taxon>Scytonemataceae</taxon>
        <taxon>Scytonema</taxon>
    </lineage>
</organism>
<name>A0ABR8GX11_9CYAN</name>
<accession>A0ABR8GX11</accession>
<evidence type="ECO:0000313" key="2">
    <source>
        <dbReference type="Proteomes" id="UP000660380"/>
    </source>
</evidence>
<protein>
    <submittedName>
        <fullName evidence="1">Uncharacterized protein</fullName>
    </submittedName>
</protein>
<keyword evidence="2" id="KW-1185">Reference proteome</keyword>
<reference evidence="1 2" key="1">
    <citation type="journal article" date="2020" name="ISME J.">
        <title>Comparative genomics reveals insights into cyanobacterial evolution and habitat adaptation.</title>
        <authorList>
            <person name="Chen M.Y."/>
            <person name="Teng W.K."/>
            <person name="Zhao L."/>
            <person name="Hu C.X."/>
            <person name="Zhou Y.K."/>
            <person name="Han B.P."/>
            <person name="Song L.R."/>
            <person name="Shu W.S."/>
        </authorList>
    </citation>
    <scope>NUCLEOTIDE SEQUENCE [LARGE SCALE GENOMIC DNA]</scope>
    <source>
        <strain evidence="1 2">FACHB-248</strain>
    </source>
</reference>
<evidence type="ECO:0000313" key="1">
    <source>
        <dbReference type="EMBL" id="MBD2607606.1"/>
    </source>
</evidence>
<comment type="caution">
    <text evidence="1">The sequence shown here is derived from an EMBL/GenBank/DDBJ whole genome shotgun (WGS) entry which is preliminary data.</text>
</comment>
<dbReference type="EMBL" id="JACJTA010000067">
    <property type="protein sequence ID" value="MBD2607606.1"/>
    <property type="molecule type" value="Genomic_DNA"/>
</dbReference>
<sequence length="61" mass="6779">MGIGQWAMGNGHWAGEVHKSSFYSPFPFPPLQIPTINYPLTPNPYPVIVADLAILEEKLKV</sequence>
<proteinExistence type="predicted"/>
<dbReference type="RefSeq" id="WP_144238209.1">
    <property type="nucleotide sequence ID" value="NZ_JACJTA010000067.1"/>
</dbReference>